<dbReference type="EMBL" id="JBHTIS010003061">
    <property type="protein sequence ID" value="MFD1050744.1"/>
    <property type="molecule type" value="Genomic_DNA"/>
</dbReference>
<dbReference type="Proteomes" id="UP001597045">
    <property type="component" value="Unassembled WGS sequence"/>
</dbReference>
<keyword evidence="3" id="KW-1185">Reference proteome</keyword>
<evidence type="ECO:0000313" key="3">
    <source>
        <dbReference type="Proteomes" id="UP001597045"/>
    </source>
</evidence>
<protein>
    <submittedName>
        <fullName evidence="2">Uncharacterized protein</fullName>
    </submittedName>
</protein>
<sequence>LKTAACSGAPQQQFLFHGAFFEVNNNCLGYSGSKIVLQKCMRDHGINMPDPDPSGQMGMTIGGPDSDPDKMDKAMKDCGMNIGGGHVSVNGGGSADGGASTDGGR</sequence>
<reference evidence="3" key="1">
    <citation type="journal article" date="2019" name="Int. J. Syst. Evol. Microbiol.">
        <title>The Global Catalogue of Microorganisms (GCM) 10K type strain sequencing project: providing services to taxonomists for standard genome sequencing and annotation.</title>
        <authorList>
            <consortium name="The Broad Institute Genomics Platform"/>
            <consortium name="The Broad Institute Genome Sequencing Center for Infectious Disease"/>
            <person name="Wu L."/>
            <person name="Ma J."/>
        </authorList>
    </citation>
    <scope>NUCLEOTIDE SEQUENCE [LARGE SCALE GENOMIC DNA]</scope>
    <source>
        <strain evidence="3">JCM 31486</strain>
    </source>
</reference>
<feature type="non-terminal residue" evidence="2">
    <location>
        <position position="1"/>
    </location>
</feature>
<proteinExistence type="predicted"/>
<accession>A0ABW3MME5</accession>
<comment type="caution">
    <text evidence="2">The sequence shown here is derived from an EMBL/GenBank/DDBJ whole genome shotgun (WGS) entry which is preliminary data.</text>
</comment>
<feature type="compositionally biased region" description="Basic and acidic residues" evidence="1">
    <location>
        <begin position="67"/>
        <end position="76"/>
    </location>
</feature>
<feature type="compositionally biased region" description="Gly residues" evidence="1">
    <location>
        <begin position="81"/>
        <end position="105"/>
    </location>
</feature>
<feature type="region of interest" description="Disordered" evidence="1">
    <location>
        <begin position="46"/>
        <end position="105"/>
    </location>
</feature>
<evidence type="ECO:0000313" key="2">
    <source>
        <dbReference type="EMBL" id="MFD1050744.1"/>
    </source>
</evidence>
<gene>
    <name evidence="2" type="ORF">ACFQ1S_37060</name>
</gene>
<name>A0ABW3MME5_9PSEU</name>
<organism evidence="2 3">
    <name type="scientific">Kibdelosporangium lantanae</name>
    <dbReference type="NCBI Taxonomy" id="1497396"/>
    <lineage>
        <taxon>Bacteria</taxon>
        <taxon>Bacillati</taxon>
        <taxon>Actinomycetota</taxon>
        <taxon>Actinomycetes</taxon>
        <taxon>Pseudonocardiales</taxon>
        <taxon>Pseudonocardiaceae</taxon>
        <taxon>Kibdelosporangium</taxon>
    </lineage>
</organism>
<evidence type="ECO:0000256" key="1">
    <source>
        <dbReference type="SAM" id="MobiDB-lite"/>
    </source>
</evidence>